<evidence type="ECO:0000256" key="1">
    <source>
        <dbReference type="SAM" id="Phobius"/>
    </source>
</evidence>
<feature type="transmembrane region" description="Helical" evidence="1">
    <location>
        <begin position="62"/>
        <end position="80"/>
    </location>
</feature>
<feature type="transmembrane region" description="Helical" evidence="1">
    <location>
        <begin position="219"/>
        <end position="243"/>
    </location>
</feature>
<reference evidence="4" key="1">
    <citation type="submission" date="2016-10" db="EMBL/GenBank/DDBJ databases">
        <authorList>
            <person name="Varghese N."/>
            <person name="Submissions S."/>
        </authorList>
    </citation>
    <scope>NUCLEOTIDE SEQUENCE [LARGE SCALE GENOMIC DNA]</scope>
    <source>
        <strain evidence="4">DSM 25927</strain>
    </source>
</reference>
<dbReference type="EMBL" id="FOFS01000001">
    <property type="protein sequence ID" value="SEP76141.1"/>
    <property type="molecule type" value="Genomic_DNA"/>
</dbReference>
<dbReference type="Pfam" id="PF00487">
    <property type="entry name" value="FA_desaturase"/>
    <property type="match status" value="1"/>
</dbReference>
<dbReference type="STRING" id="489703.SAMN04488038_101407"/>
<feature type="domain" description="Fatty acid desaturase" evidence="2">
    <location>
        <begin position="58"/>
        <end position="316"/>
    </location>
</feature>
<gene>
    <name evidence="3" type="ORF">SAMN04488038_101407</name>
</gene>
<evidence type="ECO:0000313" key="3">
    <source>
        <dbReference type="EMBL" id="SEP76141.1"/>
    </source>
</evidence>
<evidence type="ECO:0000313" key="4">
    <source>
        <dbReference type="Proteomes" id="UP000199233"/>
    </source>
</evidence>
<sequence length="353" mass="40418">MNAPDTSIAAAEIPSRKTIREWLQPFRERSTARAVSLLLLDLTLFGASLAAVILLRAWPLKLLFGALAGIVIGRLFIIGHDACHQALTDSKALNNWIGRIAFLPSMTPYSLWEVGHNTVHHGYTNLKQVDFVWAPKTPEEFAALSPWRQRLERIYRSGWGPGLYYLVEVWWLRMYFPSARYMKARRKNFLPDTLLVSAVGLVWIAGLVAAALATQQSVLLMLLTGFALPFLFWTAIVGFVIYVHHTHTSVIWHQDKIDWARAIPNVTTTVHLKFRHGVGTLLHHIMEHTAHHVDMSIPLYHLKAAQRCLEAAMPGRIIIQNFSWRWYFDTARRCKLFDFKQNCWTDFQGVRVA</sequence>
<name>A0A1H9AI33_9GAMM</name>
<dbReference type="PANTHER" id="PTHR32100">
    <property type="entry name" value="OMEGA-6 FATTY ACID DESATURASE, CHLOROPLASTIC"/>
    <property type="match status" value="1"/>
</dbReference>
<accession>A0A1H9AI33</accession>
<feature type="transmembrane region" description="Helical" evidence="1">
    <location>
        <begin position="34"/>
        <end position="55"/>
    </location>
</feature>
<dbReference type="RefSeq" id="WP_093281246.1">
    <property type="nucleotide sequence ID" value="NZ_FOFS01000001.1"/>
</dbReference>
<protein>
    <submittedName>
        <fullName evidence="3">Omega-6 fatty acid desaturase (Delta-12 desaturase)</fullName>
    </submittedName>
</protein>
<keyword evidence="1" id="KW-1133">Transmembrane helix</keyword>
<dbReference type="InterPro" id="IPR005804">
    <property type="entry name" value="FA_desaturase_dom"/>
</dbReference>
<dbReference type="AlphaFoldDB" id="A0A1H9AI33"/>
<dbReference type="OrthoDB" id="9792534at2"/>
<proteinExistence type="predicted"/>
<keyword evidence="1" id="KW-0472">Membrane</keyword>
<dbReference type="Proteomes" id="UP000199233">
    <property type="component" value="Unassembled WGS sequence"/>
</dbReference>
<keyword evidence="1" id="KW-0812">Transmembrane</keyword>
<organism evidence="3 4">
    <name type="scientific">Solimonas aquatica</name>
    <dbReference type="NCBI Taxonomy" id="489703"/>
    <lineage>
        <taxon>Bacteria</taxon>
        <taxon>Pseudomonadati</taxon>
        <taxon>Pseudomonadota</taxon>
        <taxon>Gammaproteobacteria</taxon>
        <taxon>Nevskiales</taxon>
        <taxon>Nevskiaceae</taxon>
        <taxon>Solimonas</taxon>
    </lineage>
</organism>
<dbReference type="InterPro" id="IPR012171">
    <property type="entry name" value="Fatty_acid_desaturase"/>
</dbReference>
<evidence type="ECO:0000259" key="2">
    <source>
        <dbReference type="Pfam" id="PF00487"/>
    </source>
</evidence>
<keyword evidence="4" id="KW-1185">Reference proteome</keyword>
<dbReference type="GO" id="GO:0006629">
    <property type="term" value="P:lipid metabolic process"/>
    <property type="evidence" value="ECO:0007669"/>
    <property type="project" value="InterPro"/>
</dbReference>
<dbReference type="GO" id="GO:0016491">
    <property type="term" value="F:oxidoreductase activity"/>
    <property type="evidence" value="ECO:0007669"/>
    <property type="project" value="InterPro"/>
</dbReference>
<feature type="transmembrane region" description="Helical" evidence="1">
    <location>
        <begin position="193"/>
        <end position="213"/>
    </location>
</feature>